<evidence type="ECO:0000313" key="2">
    <source>
        <dbReference type="Proteomes" id="UP000030134"/>
    </source>
</evidence>
<dbReference type="REBASE" id="111045">
    <property type="entry name" value="Pgi1391aORF4945P"/>
</dbReference>
<accession>A0A0A2G4M8</accession>
<sequence length="321" mass="37444">MSNKSNNQGRAYEFACLTSLRTAISKNRVAEIVRNSSYIAAESAWNKLSKEEQNLYILSAKSTIKTIFAMEPNIEEEAKDMLQLYIQSDEHGREGDVRDIIIQRNAITWEIGLSIKHNHEAVKHSRLSERRDFGEVWYERSCSAEYWEEVKPIFELLRKEQEKGRYFREIDSKEESIYIPLLTAFMEEIKRAVNSDPSVPSKLVAYLLSKYDFYKIISVDQRRLTVIQSFNMYGSLNRASRNKKPDIYIPIISLPTELIHMGFKKNSKTTILLCFDNGWQFSFRIHNAKDKVEPSLKFDIQIIGMPANINIKYNCPWDELS</sequence>
<dbReference type="STRING" id="266762.HQ36_04940"/>
<evidence type="ECO:0000313" key="1">
    <source>
        <dbReference type="EMBL" id="KGN98248.1"/>
    </source>
</evidence>
<keyword evidence="1" id="KW-0540">Nuclease</keyword>
<proteinExistence type="predicted"/>
<organism evidence="1 2">
    <name type="scientific">Porphyromonas gingivicanis</name>
    <dbReference type="NCBI Taxonomy" id="266762"/>
    <lineage>
        <taxon>Bacteria</taxon>
        <taxon>Pseudomonadati</taxon>
        <taxon>Bacteroidota</taxon>
        <taxon>Bacteroidia</taxon>
        <taxon>Bacteroidales</taxon>
        <taxon>Porphyromonadaceae</taxon>
        <taxon>Porphyromonas</taxon>
    </lineage>
</organism>
<dbReference type="EMBL" id="JQZW01000008">
    <property type="protein sequence ID" value="KGN98248.1"/>
    <property type="molecule type" value="Genomic_DNA"/>
</dbReference>
<reference evidence="1 2" key="1">
    <citation type="submission" date="2014-08" db="EMBL/GenBank/DDBJ databases">
        <title>Porphyromonas gingivicanis strain:COT-022_OH1391 Genome sequencing.</title>
        <authorList>
            <person name="Wallis C."/>
            <person name="Deusch O."/>
            <person name="O'Flynn C."/>
            <person name="Davis I."/>
            <person name="Jospin G."/>
            <person name="Darling A.E."/>
            <person name="Coil D.A."/>
            <person name="Alexiev A."/>
            <person name="Horsfall A."/>
            <person name="Kirkwood N."/>
            <person name="Harris S."/>
            <person name="Eisen J.A."/>
        </authorList>
    </citation>
    <scope>NUCLEOTIDE SEQUENCE [LARGE SCALE GENOMIC DNA]</scope>
    <source>
        <strain evidence="2">COT-022 OH1391</strain>
    </source>
</reference>
<keyword evidence="2" id="KW-1185">Reference proteome</keyword>
<keyword evidence="1" id="KW-0255">Endonuclease</keyword>
<keyword evidence="1" id="KW-0378">Hydrolase</keyword>
<dbReference type="eggNOG" id="ENOG502Z9W8">
    <property type="taxonomic scope" value="Bacteria"/>
</dbReference>
<dbReference type="OrthoDB" id="7923544at2"/>
<protein>
    <submittedName>
        <fullName evidence="1">Restriction endonuclease HaeIII</fullName>
    </submittedName>
</protein>
<dbReference type="InterPro" id="IPR019059">
    <property type="entry name" value="Restrct_endonuc_II_HaeIII"/>
</dbReference>
<dbReference type="GO" id="GO:0004519">
    <property type="term" value="F:endonuclease activity"/>
    <property type="evidence" value="ECO:0007669"/>
    <property type="project" value="UniProtKB-KW"/>
</dbReference>
<dbReference type="Pfam" id="PF09556">
    <property type="entry name" value="RE_HaeIII"/>
    <property type="match status" value="1"/>
</dbReference>
<dbReference type="AlphaFoldDB" id="A0A0A2G4M8"/>
<comment type="caution">
    <text evidence="1">The sequence shown here is derived from an EMBL/GenBank/DDBJ whole genome shotgun (WGS) entry which is preliminary data.</text>
</comment>
<name>A0A0A2G4M8_9PORP</name>
<dbReference type="Proteomes" id="UP000030134">
    <property type="component" value="Unassembled WGS sequence"/>
</dbReference>
<gene>
    <name evidence="1" type="ORF">HQ36_04940</name>
</gene>